<dbReference type="AlphaFoldDB" id="A0A644U4R0"/>
<feature type="transmembrane region" description="Helical" evidence="1">
    <location>
        <begin position="36"/>
        <end position="57"/>
    </location>
</feature>
<keyword evidence="1" id="KW-0472">Membrane</keyword>
<sequence length="124" mass="14481">MKTLENIMAYIFVSIYLCVIYLWGREILSLFLKKDYEILFLAFIVSGIVVMIFGYWVKLRLASSQLDAKEEIELIKIKIISKEKITLRERLGLFLYEDNVKICNRIGIILISIGAIIYILKNIL</sequence>
<comment type="caution">
    <text evidence="2">The sequence shown here is derived from an EMBL/GenBank/DDBJ whole genome shotgun (WGS) entry which is preliminary data.</text>
</comment>
<feature type="transmembrane region" description="Helical" evidence="1">
    <location>
        <begin position="6"/>
        <end position="24"/>
    </location>
</feature>
<keyword evidence="1" id="KW-0812">Transmembrane</keyword>
<keyword evidence="1" id="KW-1133">Transmembrane helix</keyword>
<reference evidence="2" key="1">
    <citation type="submission" date="2019-08" db="EMBL/GenBank/DDBJ databases">
        <authorList>
            <person name="Kucharzyk K."/>
            <person name="Murdoch R.W."/>
            <person name="Higgins S."/>
            <person name="Loffler F."/>
        </authorList>
    </citation>
    <scope>NUCLEOTIDE SEQUENCE</scope>
</reference>
<evidence type="ECO:0008006" key="3">
    <source>
        <dbReference type="Google" id="ProtNLM"/>
    </source>
</evidence>
<evidence type="ECO:0000256" key="1">
    <source>
        <dbReference type="SAM" id="Phobius"/>
    </source>
</evidence>
<name>A0A644U4R0_9ZZZZ</name>
<accession>A0A644U4R0</accession>
<proteinExistence type="predicted"/>
<dbReference type="EMBL" id="VSSQ01000077">
    <property type="protein sequence ID" value="MPL73910.1"/>
    <property type="molecule type" value="Genomic_DNA"/>
</dbReference>
<feature type="transmembrane region" description="Helical" evidence="1">
    <location>
        <begin position="102"/>
        <end position="120"/>
    </location>
</feature>
<organism evidence="2">
    <name type="scientific">bioreactor metagenome</name>
    <dbReference type="NCBI Taxonomy" id="1076179"/>
    <lineage>
        <taxon>unclassified sequences</taxon>
        <taxon>metagenomes</taxon>
        <taxon>ecological metagenomes</taxon>
    </lineage>
</organism>
<gene>
    <name evidence="2" type="ORF">SDC9_19719</name>
</gene>
<protein>
    <recommendedName>
        <fullName evidence="3">DUF3899 domain-containing protein</fullName>
    </recommendedName>
</protein>
<evidence type="ECO:0000313" key="2">
    <source>
        <dbReference type="EMBL" id="MPL73910.1"/>
    </source>
</evidence>